<dbReference type="Pfam" id="PF00650">
    <property type="entry name" value="CRAL_TRIO"/>
    <property type="match status" value="1"/>
</dbReference>
<dbReference type="PANTHER" id="PTHR46277">
    <property type="entry name" value="OS03G0850700 PROTEIN"/>
    <property type="match status" value="1"/>
</dbReference>
<dbReference type="PANTHER" id="PTHR46277:SF3">
    <property type="entry name" value="BINDING PROTEIN, PUTATIVE-RELATED"/>
    <property type="match status" value="1"/>
</dbReference>
<dbReference type="InterPro" id="IPR001251">
    <property type="entry name" value="CRAL-TRIO_dom"/>
</dbReference>
<dbReference type="InterPro" id="IPR036865">
    <property type="entry name" value="CRAL-TRIO_dom_sf"/>
</dbReference>
<dbReference type="PROSITE" id="PS50191">
    <property type="entry name" value="CRAL_TRIO"/>
    <property type="match status" value="1"/>
</dbReference>
<dbReference type="Gene3D" id="3.40.525.10">
    <property type="entry name" value="CRAL-TRIO lipid binding domain"/>
    <property type="match status" value="1"/>
</dbReference>
<dbReference type="AlphaFoldDB" id="A0A7S3G716"/>
<sequence length="185" mass="20774">MRHREGGNEVVGLADVFSKIANLEGEHERFTAVFDLSNYSRKNNDLKWATHLIGSLQAYYPERLAAAVLCNASWVFSLLWKIIKPFLDKKTADKIVFIGGGKEAALKKLQLYCGIDNIPEELGGSLKFDAEAFVQSEIARDKEEGRHGKEARQAIIRDSEKEASKDKDIDQMARDLDKAMAAEEE</sequence>
<dbReference type="CDD" id="cd00170">
    <property type="entry name" value="SEC14"/>
    <property type="match status" value="1"/>
</dbReference>
<organism evidence="3">
    <name type="scientific">Palpitomonas bilix</name>
    <dbReference type="NCBI Taxonomy" id="652834"/>
    <lineage>
        <taxon>Eukaryota</taxon>
        <taxon>Eukaryota incertae sedis</taxon>
    </lineage>
</organism>
<dbReference type="SMART" id="SM00516">
    <property type="entry name" value="SEC14"/>
    <property type="match status" value="1"/>
</dbReference>
<dbReference type="SUPFAM" id="SSF52087">
    <property type="entry name" value="CRAL/TRIO domain"/>
    <property type="match status" value="1"/>
</dbReference>
<reference evidence="3" key="1">
    <citation type="submission" date="2021-01" db="EMBL/GenBank/DDBJ databases">
        <authorList>
            <person name="Corre E."/>
            <person name="Pelletier E."/>
            <person name="Niang G."/>
            <person name="Scheremetjew M."/>
            <person name="Finn R."/>
            <person name="Kale V."/>
            <person name="Holt S."/>
            <person name="Cochrane G."/>
            <person name="Meng A."/>
            <person name="Brown T."/>
            <person name="Cohen L."/>
        </authorList>
    </citation>
    <scope>NUCLEOTIDE SEQUENCE</scope>
    <source>
        <strain evidence="3">NIES-2562</strain>
    </source>
</reference>
<protein>
    <recommendedName>
        <fullName evidence="2">CRAL-TRIO domain-containing protein</fullName>
    </recommendedName>
</protein>
<feature type="region of interest" description="Disordered" evidence="1">
    <location>
        <begin position="142"/>
        <end position="170"/>
    </location>
</feature>
<gene>
    <name evidence="3" type="ORF">PBIL07802_LOCUS10617</name>
</gene>
<evidence type="ECO:0000256" key="1">
    <source>
        <dbReference type="SAM" id="MobiDB-lite"/>
    </source>
</evidence>
<feature type="domain" description="CRAL-TRIO" evidence="2">
    <location>
        <begin position="1"/>
        <end position="130"/>
    </location>
</feature>
<dbReference type="EMBL" id="HBIB01016322">
    <property type="protein sequence ID" value="CAE0248421.1"/>
    <property type="molecule type" value="Transcribed_RNA"/>
</dbReference>
<name>A0A7S3G716_9EUKA</name>
<evidence type="ECO:0000313" key="3">
    <source>
        <dbReference type="EMBL" id="CAE0248421.1"/>
    </source>
</evidence>
<proteinExistence type="predicted"/>
<evidence type="ECO:0000259" key="2">
    <source>
        <dbReference type="PROSITE" id="PS50191"/>
    </source>
</evidence>
<accession>A0A7S3G716</accession>